<evidence type="ECO:0000313" key="3">
    <source>
        <dbReference type="Proteomes" id="UP000887013"/>
    </source>
</evidence>
<sequence>MSGETLARKGIQKKGRMSRMTGSELCSFPAIPHILLLFCALFQSSLSAIGGEQPHSGQELLCLNTWFIKQCTWNTWPHTVVFVHTIVCKQTGQGSAACKKEGGQS</sequence>
<evidence type="ECO:0000256" key="1">
    <source>
        <dbReference type="SAM" id="SignalP"/>
    </source>
</evidence>
<reference evidence="2" key="1">
    <citation type="submission" date="2020-08" db="EMBL/GenBank/DDBJ databases">
        <title>Multicomponent nature underlies the extraordinary mechanical properties of spider dragline silk.</title>
        <authorList>
            <person name="Kono N."/>
            <person name="Nakamura H."/>
            <person name="Mori M."/>
            <person name="Yoshida Y."/>
            <person name="Ohtoshi R."/>
            <person name="Malay A.D."/>
            <person name="Moran D.A.P."/>
            <person name="Tomita M."/>
            <person name="Numata K."/>
            <person name="Arakawa K."/>
        </authorList>
    </citation>
    <scope>NUCLEOTIDE SEQUENCE</scope>
</reference>
<accession>A0A8X6T7Y8</accession>
<dbReference type="Proteomes" id="UP000887013">
    <property type="component" value="Unassembled WGS sequence"/>
</dbReference>
<gene>
    <name evidence="2" type="ORF">NPIL_9361</name>
</gene>
<dbReference type="EMBL" id="BMAW01097563">
    <property type="protein sequence ID" value="GFS80434.1"/>
    <property type="molecule type" value="Genomic_DNA"/>
</dbReference>
<evidence type="ECO:0000313" key="2">
    <source>
        <dbReference type="EMBL" id="GFS80434.1"/>
    </source>
</evidence>
<feature type="signal peptide" evidence="1">
    <location>
        <begin position="1"/>
        <end position="47"/>
    </location>
</feature>
<dbReference type="AlphaFoldDB" id="A0A8X6T7Y8"/>
<name>A0A8X6T7Y8_NEPPI</name>
<comment type="caution">
    <text evidence="2">The sequence shown here is derived from an EMBL/GenBank/DDBJ whole genome shotgun (WGS) entry which is preliminary data.</text>
</comment>
<feature type="chain" id="PRO_5036448865" description="Spider venom protein" evidence="1">
    <location>
        <begin position="48"/>
        <end position="105"/>
    </location>
</feature>
<organism evidence="2 3">
    <name type="scientific">Nephila pilipes</name>
    <name type="common">Giant wood spider</name>
    <name type="synonym">Nephila maculata</name>
    <dbReference type="NCBI Taxonomy" id="299642"/>
    <lineage>
        <taxon>Eukaryota</taxon>
        <taxon>Metazoa</taxon>
        <taxon>Ecdysozoa</taxon>
        <taxon>Arthropoda</taxon>
        <taxon>Chelicerata</taxon>
        <taxon>Arachnida</taxon>
        <taxon>Araneae</taxon>
        <taxon>Araneomorphae</taxon>
        <taxon>Entelegynae</taxon>
        <taxon>Araneoidea</taxon>
        <taxon>Nephilidae</taxon>
        <taxon>Nephila</taxon>
    </lineage>
</organism>
<keyword evidence="3" id="KW-1185">Reference proteome</keyword>
<evidence type="ECO:0008006" key="4">
    <source>
        <dbReference type="Google" id="ProtNLM"/>
    </source>
</evidence>
<protein>
    <recommendedName>
        <fullName evidence="4">Spider venom protein</fullName>
    </recommendedName>
</protein>
<proteinExistence type="predicted"/>
<keyword evidence="1" id="KW-0732">Signal</keyword>